<dbReference type="InterPro" id="IPR031569">
    <property type="entry name" value="ApeC"/>
</dbReference>
<evidence type="ECO:0000313" key="4">
    <source>
        <dbReference type="Proteomes" id="UP001163046"/>
    </source>
</evidence>
<sequence>MELCLFQLLTNSVIILLVIIVSLPDASKVATSISNLWPSGTYGLPRSMLGCPQSHDFEWKTGWRYQDTEDSYPNNRYSNISFHMDTMIWKNNLNKTFCIKGKNISEEKGGAWPKGQFCIYKKGDCPKQLSEGFIYWDDEDSNNRNSIEGTLPDGIYNHDTKIFFCCRTDGNKSDPIILPVNKPFYLLAYGSSECQQVKGALVTEEFIQYDTEDDSSNKDAWGGTHPNVSHEVPGSSTLVITYCYYDSKS</sequence>
<feature type="chain" id="PRO_5040967631" description="Apextrin C-terminal domain-containing protein" evidence="1">
    <location>
        <begin position="27"/>
        <end position="249"/>
    </location>
</feature>
<feature type="signal peptide" evidence="1">
    <location>
        <begin position="1"/>
        <end position="26"/>
    </location>
</feature>
<evidence type="ECO:0000256" key="1">
    <source>
        <dbReference type="SAM" id="SignalP"/>
    </source>
</evidence>
<dbReference type="AlphaFoldDB" id="A0A9X0D0D9"/>
<dbReference type="OrthoDB" id="5954510at2759"/>
<dbReference type="PANTHER" id="PTHR19324">
    <property type="entry name" value="PERFORIN-LIKE PROTEIN 1"/>
    <property type="match status" value="1"/>
</dbReference>
<organism evidence="3 4">
    <name type="scientific">Desmophyllum pertusum</name>
    <dbReference type="NCBI Taxonomy" id="174260"/>
    <lineage>
        <taxon>Eukaryota</taxon>
        <taxon>Metazoa</taxon>
        <taxon>Cnidaria</taxon>
        <taxon>Anthozoa</taxon>
        <taxon>Hexacorallia</taxon>
        <taxon>Scleractinia</taxon>
        <taxon>Caryophylliina</taxon>
        <taxon>Caryophylliidae</taxon>
        <taxon>Desmophyllum</taxon>
    </lineage>
</organism>
<evidence type="ECO:0000259" key="2">
    <source>
        <dbReference type="Pfam" id="PF16977"/>
    </source>
</evidence>
<dbReference type="PANTHER" id="PTHR19324:SF33">
    <property type="entry name" value="MUCIN-5AC"/>
    <property type="match status" value="1"/>
</dbReference>
<dbReference type="EMBL" id="MU825937">
    <property type="protein sequence ID" value="KAJ7382136.1"/>
    <property type="molecule type" value="Genomic_DNA"/>
</dbReference>
<dbReference type="Proteomes" id="UP001163046">
    <property type="component" value="Unassembled WGS sequence"/>
</dbReference>
<proteinExistence type="predicted"/>
<name>A0A9X0D0D9_9CNID</name>
<evidence type="ECO:0000313" key="3">
    <source>
        <dbReference type="EMBL" id="KAJ7382136.1"/>
    </source>
</evidence>
<keyword evidence="4" id="KW-1185">Reference proteome</keyword>
<feature type="domain" description="Apextrin C-terminal" evidence="2">
    <location>
        <begin position="37"/>
        <end position="245"/>
    </location>
</feature>
<protein>
    <recommendedName>
        <fullName evidence="2">Apextrin C-terminal domain-containing protein</fullName>
    </recommendedName>
</protein>
<reference evidence="3" key="1">
    <citation type="submission" date="2023-01" db="EMBL/GenBank/DDBJ databases">
        <title>Genome assembly of the deep-sea coral Lophelia pertusa.</title>
        <authorList>
            <person name="Herrera S."/>
            <person name="Cordes E."/>
        </authorList>
    </citation>
    <scope>NUCLEOTIDE SEQUENCE</scope>
    <source>
        <strain evidence="3">USNM1676648</strain>
        <tissue evidence="3">Polyp</tissue>
    </source>
</reference>
<dbReference type="Pfam" id="PF16977">
    <property type="entry name" value="ApeC"/>
    <property type="match status" value="1"/>
</dbReference>
<gene>
    <name evidence="3" type="ORF">OS493_036845</name>
</gene>
<keyword evidence="1" id="KW-0732">Signal</keyword>
<comment type="caution">
    <text evidence="3">The sequence shown here is derived from an EMBL/GenBank/DDBJ whole genome shotgun (WGS) entry which is preliminary data.</text>
</comment>
<accession>A0A9X0D0D9</accession>